<dbReference type="InterPro" id="IPR010919">
    <property type="entry name" value="SAND-like_dom_sf"/>
</dbReference>
<evidence type="ECO:0000313" key="3">
    <source>
        <dbReference type="EMBL" id="JAC72614.1"/>
    </source>
</evidence>
<dbReference type="Gene3D" id="3.10.390.10">
    <property type="entry name" value="SAND domain-like"/>
    <property type="match status" value="1"/>
</dbReference>
<feature type="compositionally biased region" description="Basic and acidic residues" evidence="1">
    <location>
        <begin position="118"/>
        <end position="129"/>
    </location>
</feature>
<feature type="region of interest" description="Disordered" evidence="1">
    <location>
        <begin position="116"/>
        <end position="321"/>
    </location>
</feature>
<feature type="compositionally biased region" description="Polar residues" evidence="1">
    <location>
        <begin position="255"/>
        <end position="264"/>
    </location>
</feature>
<dbReference type="EMBL" id="GBEZ01013365">
    <property type="protein sequence ID" value="JAC72614.1"/>
    <property type="molecule type" value="Transcribed_RNA"/>
</dbReference>
<dbReference type="EMBL" id="GBEZ01007428">
    <property type="protein sequence ID" value="JAC78034.1"/>
    <property type="molecule type" value="Transcribed_RNA"/>
</dbReference>
<feature type="region of interest" description="Disordered" evidence="1">
    <location>
        <begin position="338"/>
        <end position="407"/>
    </location>
</feature>
<feature type="compositionally biased region" description="Basic and acidic residues" evidence="1">
    <location>
        <begin position="355"/>
        <end position="366"/>
    </location>
</feature>
<sequence length="426" mass="46258">MSVDSFQQSCRTAPVPAYGDQQQVWVICNGYRGVFLASDKNFACKCSNCLKREEKYGSQLFTPTEFERHAGMAASKKWKYSVRVADSRYGSEGILTIGRWIDLYGDNLLPHSTFANDGSRDLARQESENTKPSGSSKPRTESRPCHLIYENKPSFSVPVSAFEKDSDPDPDTKHHCDDRRHLGNNCSSFRTVNRKRKPSNIFPLTERSRGSGLSNFAPQDAGTSENAEEPGQEDAGYSPKVEETSEQYGGDVPGSSHSGHSTQKLWEPSGEEKAAGSSGPRVSHKAAPHPLDRKPKAEQCGAQSAPNGPMPGGVKTDEPSLEDALDFSFALEHIAGRLPRDAVQAPEAQLGSGQEPHRNARGDGKRPLRTAAARAPEPAPRGDHRAAEGGAVGGGPPPEGSDRERLQVKEWTLSCDHAELVVTVEL</sequence>
<gene>
    <name evidence="4" type="ORF">TSPGSL018_16198</name>
    <name evidence="3" type="ORF">TSPGSL018_30910</name>
</gene>
<dbReference type="InterPro" id="IPR000770">
    <property type="entry name" value="SAND_dom"/>
</dbReference>
<dbReference type="GO" id="GO:0003677">
    <property type="term" value="F:DNA binding"/>
    <property type="evidence" value="ECO:0007669"/>
    <property type="project" value="InterPro"/>
</dbReference>
<dbReference type="AlphaFoldDB" id="A0A061RPF5"/>
<evidence type="ECO:0000313" key="4">
    <source>
        <dbReference type="EMBL" id="JAC78034.1"/>
    </source>
</evidence>
<dbReference type="Pfam" id="PF01342">
    <property type="entry name" value="SAND"/>
    <property type="match status" value="1"/>
</dbReference>
<organism evidence="3">
    <name type="scientific">Tetraselmis sp. GSL018</name>
    <dbReference type="NCBI Taxonomy" id="582737"/>
    <lineage>
        <taxon>Eukaryota</taxon>
        <taxon>Viridiplantae</taxon>
        <taxon>Chlorophyta</taxon>
        <taxon>core chlorophytes</taxon>
        <taxon>Chlorodendrophyceae</taxon>
        <taxon>Chlorodendrales</taxon>
        <taxon>Chlorodendraceae</taxon>
        <taxon>Tetraselmis</taxon>
    </lineage>
</organism>
<feature type="compositionally biased region" description="Polar residues" evidence="1">
    <location>
        <begin position="211"/>
        <end position="225"/>
    </location>
</feature>
<reference evidence="3" key="1">
    <citation type="submission" date="2014-05" db="EMBL/GenBank/DDBJ databases">
        <title>The transcriptome of the halophilic microalga Tetraselmis sp. GSL018 isolated from the Great Salt Lake, Utah.</title>
        <authorList>
            <person name="Jinkerson R.E."/>
            <person name="D'Adamo S."/>
            <person name="Posewitz M.C."/>
        </authorList>
    </citation>
    <scope>NUCLEOTIDE SEQUENCE</scope>
    <source>
        <strain evidence="3">GSL018</strain>
    </source>
</reference>
<name>A0A061RPF5_9CHLO</name>
<evidence type="ECO:0000256" key="1">
    <source>
        <dbReference type="SAM" id="MobiDB-lite"/>
    </source>
</evidence>
<dbReference type="SUPFAM" id="SSF63763">
    <property type="entry name" value="SAND domain-like"/>
    <property type="match status" value="1"/>
</dbReference>
<feature type="compositionally biased region" description="Basic and acidic residues" evidence="1">
    <location>
        <begin position="162"/>
        <end position="181"/>
    </location>
</feature>
<feature type="non-terminal residue" evidence="3">
    <location>
        <position position="426"/>
    </location>
</feature>
<evidence type="ECO:0000259" key="2">
    <source>
        <dbReference type="PROSITE" id="PS50864"/>
    </source>
</evidence>
<accession>A0A061RPF5</accession>
<dbReference type="PROSITE" id="PS50864">
    <property type="entry name" value="SAND"/>
    <property type="match status" value="1"/>
</dbReference>
<protein>
    <recommendedName>
        <fullName evidence="2">SAND domain-containing protein</fullName>
    </recommendedName>
</protein>
<feature type="domain" description="SAND" evidence="2">
    <location>
        <begin position="12"/>
        <end position="84"/>
    </location>
</feature>
<proteinExistence type="predicted"/>